<keyword evidence="1" id="KW-0472">Membrane</keyword>
<evidence type="ECO:0000313" key="3">
    <source>
        <dbReference type="Proteomes" id="UP001552299"/>
    </source>
</evidence>
<accession>A0ABD0USG4</accession>
<dbReference type="EMBL" id="JANQDX010000011">
    <property type="protein sequence ID" value="KAL0915784.1"/>
    <property type="molecule type" value="Genomic_DNA"/>
</dbReference>
<name>A0ABD0USG4_DENTH</name>
<dbReference type="AlphaFoldDB" id="A0ABD0USG4"/>
<keyword evidence="1" id="KW-0812">Transmembrane</keyword>
<evidence type="ECO:0000256" key="1">
    <source>
        <dbReference type="SAM" id="Phobius"/>
    </source>
</evidence>
<proteinExistence type="predicted"/>
<protein>
    <submittedName>
        <fullName evidence="2">Uncharacterized protein</fullName>
    </submittedName>
</protein>
<keyword evidence="3" id="KW-1185">Reference proteome</keyword>
<reference evidence="2 3" key="1">
    <citation type="journal article" date="2024" name="Plant Biotechnol. J.">
        <title>Dendrobium thyrsiflorum genome and its molecular insights into genes involved in important horticultural traits.</title>
        <authorList>
            <person name="Chen B."/>
            <person name="Wang J.Y."/>
            <person name="Zheng P.J."/>
            <person name="Li K.L."/>
            <person name="Liang Y.M."/>
            <person name="Chen X.F."/>
            <person name="Zhang C."/>
            <person name="Zhao X."/>
            <person name="He X."/>
            <person name="Zhang G.Q."/>
            <person name="Liu Z.J."/>
            <person name="Xu Q."/>
        </authorList>
    </citation>
    <scope>NUCLEOTIDE SEQUENCE [LARGE SCALE GENOMIC DNA]</scope>
    <source>
        <strain evidence="2">GZMU011</strain>
    </source>
</reference>
<sequence>MRAKRCVFKADKDYRGNLTTRAPQATYQFPLRKATGPQVNDIHGPGVSSSIASVLYLSLHQGSSAASNHISSTIRFATSIQLQTRVQNLLCWVALTIIIVLISIASAMSCCDWLRCQFLSVHDMLNWGHNINLIQSELRAEGHKGEATSEYDLLITI</sequence>
<comment type="caution">
    <text evidence="2">The sequence shown here is derived from an EMBL/GenBank/DDBJ whole genome shotgun (WGS) entry which is preliminary data.</text>
</comment>
<feature type="transmembrane region" description="Helical" evidence="1">
    <location>
        <begin position="89"/>
        <end position="108"/>
    </location>
</feature>
<evidence type="ECO:0000313" key="2">
    <source>
        <dbReference type="EMBL" id="KAL0915784.1"/>
    </source>
</evidence>
<dbReference type="Proteomes" id="UP001552299">
    <property type="component" value="Unassembled WGS sequence"/>
</dbReference>
<gene>
    <name evidence="2" type="ORF">M5K25_013240</name>
</gene>
<organism evidence="2 3">
    <name type="scientific">Dendrobium thyrsiflorum</name>
    <name type="common">Pinecone-like raceme dendrobium</name>
    <name type="synonym">Orchid</name>
    <dbReference type="NCBI Taxonomy" id="117978"/>
    <lineage>
        <taxon>Eukaryota</taxon>
        <taxon>Viridiplantae</taxon>
        <taxon>Streptophyta</taxon>
        <taxon>Embryophyta</taxon>
        <taxon>Tracheophyta</taxon>
        <taxon>Spermatophyta</taxon>
        <taxon>Magnoliopsida</taxon>
        <taxon>Liliopsida</taxon>
        <taxon>Asparagales</taxon>
        <taxon>Orchidaceae</taxon>
        <taxon>Epidendroideae</taxon>
        <taxon>Malaxideae</taxon>
        <taxon>Dendrobiinae</taxon>
        <taxon>Dendrobium</taxon>
    </lineage>
</organism>
<keyword evidence="1" id="KW-1133">Transmembrane helix</keyword>